<dbReference type="Pfam" id="PF01764">
    <property type="entry name" value="Lipase_3"/>
    <property type="match status" value="1"/>
</dbReference>
<feature type="domain" description="Fungal lipase-type" evidence="5">
    <location>
        <begin position="173"/>
        <end position="324"/>
    </location>
</feature>
<evidence type="ECO:0000256" key="1">
    <source>
        <dbReference type="ARBA" id="ARBA00023157"/>
    </source>
</evidence>
<dbReference type="InterPro" id="IPR002921">
    <property type="entry name" value="Fungal_lipase-type"/>
</dbReference>
<dbReference type="Proteomes" id="UP000076761">
    <property type="component" value="Unassembled WGS sequence"/>
</dbReference>
<gene>
    <name evidence="6" type="ORF">NEOLEDRAFT_1180376</name>
</gene>
<protein>
    <submittedName>
        <fullName evidence="6">Alpha/beta-hydrolase</fullName>
    </submittedName>
</protein>
<dbReference type="AlphaFoldDB" id="A0A165R182"/>
<reference evidence="6 7" key="1">
    <citation type="journal article" date="2016" name="Mol. Biol. Evol.">
        <title>Comparative Genomics of Early-Diverging Mushroom-Forming Fungi Provides Insights into the Origins of Lignocellulose Decay Capabilities.</title>
        <authorList>
            <person name="Nagy L.G."/>
            <person name="Riley R."/>
            <person name="Tritt A."/>
            <person name="Adam C."/>
            <person name="Daum C."/>
            <person name="Floudas D."/>
            <person name="Sun H."/>
            <person name="Yadav J.S."/>
            <person name="Pangilinan J."/>
            <person name="Larsson K.H."/>
            <person name="Matsuura K."/>
            <person name="Barry K."/>
            <person name="Labutti K."/>
            <person name="Kuo R."/>
            <person name="Ohm R.A."/>
            <person name="Bhattacharya S.S."/>
            <person name="Shirouzu T."/>
            <person name="Yoshinaga Y."/>
            <person name="Martin F.M."/>
            <person name="Grigoriev I.V."/>
            <person name="Hibbett D.S."/>
        </authorList>
    </citation>
    <scope>NUCLEOTIDE SEQUENCE [LARGE SCALE GENOMIC DNA]</scope>
    <source>
        <strain evidence="6 7">HHB14362 ss-1</strain>
    </source>
</reference>
<evidence type="ECO:0000313" key="7">
    <source>
        <dbReference type="Proteomes" id="UP000076761"/>
    </source>
</evidence>
<keyword evidence="1" id="KW-1015">Disulfide bond</keyword>
<sequence>MNTPAPLDTPHARLRFELRHRHVRQLSQIGDDYKLRTEPSPDDPINVQMLMQWTQEAQQQFDNAVAKQIFGQKGTISWEIAIVTFLEAAAMYLRDVGLVVAAIKEAKAGNKEKATEYLVKSEEGINEIAAFWGFEYTTICDLFSTTPDGHLLIVGPFCGAFSPKDQSNPFIGIGFKGTSSTQEMITDIVRQPQATGSSSILWGTNVSAGVFNCLFGTYGDWGVPMDHIMGYIQTYAALLPEGANQLITHVTGHSLGASYATLCYAQLLQCQSTNTVLGDLYAFGSPRIGENSFASQLKTALKTAQGSTWRVVDQDDSVTALPPAPAHLVGPLPLQDDPRVYIHVDSGYRIFRGNLPVAIESEIDQDPGPAPQTVEYISDLQHEQDHSPVYYWASLLVANGTSGV</sequence>
<comment type="catalytic activity">
    <reaction evidence="3">
        <text>a diacylglycerol + H2O = a monoacylglycerol + a fatty acid + H(+)</text>
        <dbReference type="Rhea" id="RHEA:32731"/>
        <dbReference type="ChEBI" id="CHEBI:15377"/>
        <dbReference type="ChEBI" id="CHEBI:15378"/>
        <dbReference type="ChEBI" id="CHEBI:17408"/>
        <dbReference type="ChEBI" id="CHEBI:18035"/>
        <dbReference type="ChEBI" id="CHEBI:28868"/>
    </reaction>
</comment>
<keyword evidence="6" id="KW-0378">Hydrolase</keyword>
<accession>A0A165R182</accession>
<evidence type="ECO:0000256" key="3">
    <source>
        <dbReference type="ARBA" id="ARBA00047591"/>
    </source>
</evidence>
<dbReference type="InterPro" id="IPR051218">
    <property type="entry name" value="Sec_MonoDiacylglyc_Lipase"/>
</dbReference>
<comment type="similarity">
    <text evidence="2">Belongs to the AB hydrolase superfamily. Lipase family. Class 3 subfamily.</text>
</comment>
<comment type="catalytic activity">
    <reaction evidence="4">
        <text>a monoacylglycerol + H2O = glycerol + a fatty acid + H(+)</text>
        <dbReference type="Rhea" id="RHEA:15245"/>
        <dbReference type="ChEBI" id="CHEBI:15377"/>
        <dbReference type="ChEBI" id="CHEBI:15378"/>
        <dbReference type="ChEBI" id="CHEBI:17408"/>
        <dbReference type="ChEBI" id="CHEBI:17754"/>
        <dbReference type="ChEBI" id="CHEBI:28868"/>
    </reaction>
</comment>
<name>A0A165R182_9AGAM</name>
<evidence type="ECO:0000259" key="5">
    <source>
        <dbReference type="Pfam" id="PF01764"/>
    </source>
</evidence>
<dbReference type="InterPro" id="IPR029058">
    <property type="entry name" value="AB_hydrolase_fold"/>
</dbReference>
<dbReference type="OrthoDB" id="426718at2759"/>
<evidence type="ECO:0000256" key="2">
    <source>
        <dbReference type="ARBA" id="ARBA00043996"/>
    </source>
</evidence>
<dbReference type="InParanoid" id="A0A165R182"/>
<dbReference type="GO" id="GO:0016787">
    <property type="term" value="F:hydrolase activity"/>
    <property type="evidence" value="ECO:0007669"/>
    <property type="project" value="UniProtKB-KW"/>
</dbReference>
<evidence type="ECO:0000313" key="6">
    <source>
        <dbReference type="EMBL" id="KZT23164.1"/>
    </source>
</evidence>
<dbReference type="PANTHER" id="PTHR45856:SF24">
    <property type="entry name" value="FUNGAL LIPASE-LIKE DOMAIN-CONTAINING PROTEIN"/>
    <property type="match status" value="1"/>
</dbReference>
<keyword evidence="7" id="KW-1185">Reference proteome</keyword>
<dbReference type="SUPFAM" id="SSF53474">
    <property type="entry name" value="alpha/beta-Hydrolases"/>
    <property type="match status" value="1"/>
</dbReference>
<dbReference type="EMBL" id="KV425588">
    <property type="protein sequence ID" value="KZT23164.1"/>
    <property type="molecule type" value="Genomic_DNA"/>
</dbReference>
<proteinExistence type="inferred from homology"/>
<dbReference type="Gene3D" id="3.40.50.1820">
    <property type="entry name" value="alpha/beta hydrolase"/>
    <property type="match status" value="1"/>
</dbReference>
<organism evidence="6 7">
    <name type="scientific">Neolentinus lepideus HHB14362 ss-1</name>
    <dbReference type="NCBI Taxonomy" id="1314782"/>
    <lineage>
        <taxon>Eukaryota</taxon>
        <taxon>Fungi</taxon>
        <taxon>Dikarya</taxon>
        <taxon>Basidiomycota</taxon>
        <taxon>Agaricomycotina</taxon>
        <taxon>Agaricomycetes</taxon>
        <taxon>Gloeophyllales</taxon>
        <taxon>Gloeophyllaceae</taxon>
        <taxon>Neolentinus</taxon>
    </lineage>
</organism>
<dbReference type="PANTHER" id="PTHR45856">
    <property type="entry name" value="ALPHA/BETA-HYDROLASES SUPERFAMILY PROTEIN"/>
    <property type="match status" value="1"/>
</dbReference>
<evidence type="ECO:0000256" key="4">
    <source>
        <dbReference type="ARBA" id="ARBA00048461"/>
    </source>
</evidence>
<dbReference type="GO" id="GO:0006629">
    <property type="term" value="P:lipid metabolic process"/>
    <property type="evidence" value="ECO:0007669"/>
    <property type="project" value="InterPro"/>
</dbReference>